<gene>
    <name evidence="1" type="ORF">QE417_000420</name>
</gene>
<dbReference type="EMBL" id="JAVLVU010000001">
    <property type="protein sequence ID" value="MDT3401348.1"/>
    <property type="molecule type" value="Genomic_DNA"/>
</dbReference>
<dbReference type="InterPro" id="IPR027417">
    <property type="entry name" value="P-loop_NTPase"/>
</dbReference>
<dbReference type="Gene3D" id="3.40.50.300">
    <property type="entry name" value="P-loop containing nucleotide triphosphate hydrolases"/>
    <property type="match status" value="1"/>
</dbReference>
<evidence type="ECO:0000313" key="1">
    <source>
        <dbReference type="EMBL" id="MDT3401348.1"/>
    </source>
</evidence>
<evidence type="ECO:0000313" key="2">
    <source>
        <dbReference type="Proteomes" id="UP001258315"/>
    </source>
</evidence>
<name>A0ABU3GNJ2_9SPHI</name>
<dbReference type="SUPFAM" id="SSF52540">
    <property type="entry name" value="P-loop containing nucleoside triphosphate hydrolases"/>
    <property type="match status" value="1"/>
</dbReference>
<proteinExistence type="predicted"/>
<protein>
    <submittedName>
        <fullName evidence="1">Protein ImuA</fullName>
    </submittedName>
</protein>
<dbReference type="InterPro" id="IPR017026">
    <property type="entry name" value="ImuA"/>
</dbReference>
<sequence>MMQVYTPKVNVNETSLVLKNDRMTTKRELITELQKSIRLWEGFKPSPAGAKGIPGLEPIEAAFPNRVLPKGVIHEFLCTVSENAAACDGFLSGLLSVLMDGGGACLWINRSRQTFPVSLTMFDVAPERIIFMDLTKERDVLWVMEEALKCKGLAAVIAELDGLSMTESRRLQLAAEESQVTGFVLRTNARNINTTACVARWQVIPLPSETEDDLPGVGFPRWQVDLLRVRNGKPGSWIMEWSADRFTAIPMEDHTGHQRHTGVEVPLRKIG</sequence>
<dbReference type="PIRSF" id="PIRSF034285">
    <property type="entry name" value="UCP034285"/>
    <property type="match status" value="1"/>
</dbReference>
<dbReference type="Proteomes" id="UP001258315">
    <property type="component" value="Unassembled WGS sequence"/>
</dbReference>
<comment type="caution">
    <text evidence="1">The sequence shown here is derived from an EMBL/GenBank/DDBJ whole genome shotgun (WGS) entry which is preliminary data.</text>
</comment>
<accession>A0ABU3GNJ2</accession>
<organism evidence="1 2">
    <name type="scientific">Mucilaginibacter terrae</name>
    <dbReference type="NCBI Taxonomy" id="1955052"/>
    <lineage>
        <taxon>Bacteria</taxon>
        <taxon>Pseudomonadati</taxon>
        <taxon>Bacteroidota</taxon>
        <taxon>Sphingobacteriia</taxon>
        <taxon>Sphingobacteriales</taxon>
        <taxon>Sphingobacteriaceae</taxon>
        <taxon>Mucilaginibacter</taxon>
    </lineage>
</organism>
<reference evidence="2" key="1">
    <citation type="submission" date="2023-07" db="EMBL/GenBank/DDBJ databases">
        <title>Functional and genomic diversity of the sorghum phyllosphere microbiome.</title>
        <authorList>
            <person name="Shade A."/>
        </authorList>
    </citation>
    <scope>NUCLEOTIDE SEQUENCE [LARGE SCALE GENOMIC DNA]</scope>
    <source>
        <strain evidence="2">SORGH_AS_0422</strain>
    </source>
</reference>
<keyword evidence="2" id="KW-1185">Reference proteome</keyword>